<dbReference type="CDD" id="cd04433">
    <property type="entry name" value="AFD_class_I"/>
    <property type="match status" value="1"/>
</dbReference>
<accession>A0ABM7Y7L5</accession>
<dbReference type="Gene3D" id="3.30.300.30">
    <property type="match status" value="1"/>
</dbReference>
<dbReference type="InterPro" id="IPR045851">
    <property type="entry name" value="AMP-bd_C_sf"/>
</dbReference>
<dbReference type="EMBL" id="AP025637">
    <property type="protein sequence ID" value="BDG73925.1"/>
    <property type="molecule type" value="Genomic_DNA"/>
</dbReference>
<evidence type="ECO:0000313" key="3">
    <source>
        <dbReference type="EMBL" id="BDG73925.1"/>
    </source>
</evidence>
<dbReference type="PANTHER" id="PTHR43767:SF1">
    <property type="entry name" value="NONRIBOSOMAL PEPTIDE SYNTHASE PES1 (EUROFUNG)-RELATED"/>
    <property type="match status" value="1"/>
</dbReference>
<dbReference type="InterPro" id="IPR025110">
    <property type="entry name" value="AMP-bd_C"/>
</dbReference>
<dbReference type="SUPFAM" id="SSF56801">
    <property type="entry name" value="Acetyl-CoA synthetase-like"/>
    <property type="match status" value="1"/>
</dbReference>
<feature type="domain" description="AMP-binding enzyme C-terminal" evidence="2">
    <location>
        <begin position="391"/>
        <end position="463"/>
    </location>
</feature>
<keyword evidence="4" id="KW-1185">Reference proteome</keyword>
<evidence type="ECO:0000259" key="1">
    <source>
        <dbReference type="Pfam" id="PF00501"/>
    </source>
</evidence>
<dbReference type="Pfam" id="PF13193">
    <property type="entry name" value="AMP-binding_C"/>
    <property type="match status" value="1"/>
</dbReference>
<evidence type="ECO:0000259" key="2">
    <source>
        <dbReference type="Pfam" id="PF13193"/>
    </source>
</evidence>
<name>A0ABM7Y7L5_9PROT</name>
<dbReference type="InterPro" id="IPR050237">
    <property type="entry name" value="ATP-dep_AMP-bd_enzyme"/>
</dbReference>
<reference evidence="3 4" key="1">
    <citation type="journal article" date="2016" name="Microbes Environ.">
        <title>Phylogenetically diverse aerobic anoxygenic phototrophic bacteria isolated from epilithic biofilms in Tama river, Japan.</title>
        <authorList>
            <person name="Hirose S."/>
            <person name="Matsuura K."/>
            <person name="Haruta S."/>
        </authorList>
    </citation>
    <scope>NUCLEOTIDE SEQUENCE [LARGE SCALE GENOMIC DNA]</scope>
    <source>
        <strain evidence="3 4">S08</strain>
    </source>
</reference>
<dbReference type="InterPro" id="IPR042099">
    <property type="entry name" value="ANL_N_sf"/>
</dbReference>
<feature type="domain" description="AMP-dependent synthetase/ligase" evidence="1">
    <location>
        <begin position="12"/>
        <end position="341"/>
    </location>
</feature>
<organism evidence="3 4">
    <name type="scientific">Roseomonas fluvialis</name>
    <dbReference type="NCBI Taxonomy" id="1750527"/>
    <lineage>
        <taxon>Bacteria</taxon>
        <taxon>Pseudomonadati</taxon>
        <taxon>Pseudomonadota</taxon>
        <taxon>Alphaproteobacteria</taxon>
        <taxon>Acetobacterales</taxon>
        <taxon>Roseomonadaceae</taxon>
        <taxon>Roseomonas</taxon>
    </lineage>
</organism>
<dbReference type="Proteomes" id="UP000831327">
    <property type="component" value="Chromosome"/>
</dbReference>
<protein>
    <submittedName>
        <fullName evidence="3">Acyl-CoA synthetase</fullName>
    </submittedName>
</protein>
<sequence length="476" mass="50141">MPPDAPMMARVEAIARAAPDRAAFIRADGPMGYGEVARLVRAYAAQILRAGIAPGDAVGITLADDWTHIVCSLALIRLGCRQVGLPRRDPVPLREDLVRRVGVVAIIADDAADALGGAALMRPDREAAAREAPDSLPPIGHGELVMATSGTTGRPKLMIAREPMLLDQAERIAGFGWVFVHRPSFDGNHSKRLTYRSLVTGGTEVIAGDLSARDLAALVARHGVTRVHLAPKDVAALPDALGSAPWPAGTSIVTTGTRVPQPVRRDVQGRLGSALHVLYGTTEAGIVSIAGPHDHEDHADSVGRILPGVDAQALDDAGRPLPEGEDGLLRFRTPALVAGYLDDAEADATYFRDGWFHPGDIGRRLSGDVLLVAGRVDDRMTLGVIKIFPAEIEAVAEGFLGVVECAAFPLASAALGDIPVLAVVAREGFDAAALLAHCRARLGMRAPRRIDIVAALPRNAQGKVLRRELARAAGAP</sequence>
<proteinExistence type="predicted"/>
<evidence type="ECO:0000313" key="4">
    <source>
        <dbReference type="Proteomes" id="UP000831327"/>
    </source>
</evidence>
<dbReference type="Gene3D" id="3.40.50.12780">
    <property type="entry name" value="N-terminal domain of ligase-like"/>
    <property type="match status" value="1"/>
</dbReference>
<dbReference type="Pfam" id="PF00501">
    <property type="entry name" value="AMP-binding"/>
    <property type="match status" value="1"/>
</dbReference>
<dbReference type="InterPro" id="IPR020845">
    <property type="entry name" value="AMP-binding_CS"/>
</dbReference>
<dbReference type="PANTHER" id="PTHR43767">
    <property type="entry name" value="LONG-CHAIN-FATTY-ACID--COA LIGASE"/>
    <property type="match status" value="1"/>
</dbReference>
<dbReference type="InterPro" id="IPR000873">
    <property type="entry name" value="AMP-dep_synth/lig_dom"/>
</dbReference>
<gene>
    <name evidence="3" type="ORF">Rmf_38540</name>
</gene>
<dbReference type="PROSITE" id="PS00455">
    <property type="entry name" value="AMP_BINDING"/>
    <property type="match status" value="1"/>
</dbReference>